<dbReference type="Proteomes" id="UP001241748">
    <property type="component" value="Unassembled WGS sequence"/>
</dbReference>
<evidence type="ECO:0000313" key="9">
    <source>
        <dbReference type="Proteomes" id="UP001241748"/>
    </source>
</evidence>
<dbReference type="EMBL" id="JAROBZ020000002">
    <property type="protein sequence ID" value="MFB3169954.1"/>
    <property type="molecule type" value="Genomic_DNA"/>
</dbReference>
<proteinExistence type="inferred from homology"/>
<evidence type="ECO:0000256" key="4">
    <source>
        <dbReference type="ARBA" id="ARBA00023163"/>
    </source>
</evidence>
<evidence type="ECO:0000259" key="6">
    <source>
        <dbReference type="PROSITE" id="PS00715"/>
    </source>
</evidence>
<dbReference type="InterPro" id="IPR013324">
    <property type="entry name" value="RNA_pol_sigma_r3/r4-like"/>
</dbReference>
<gene>
    <name evidence="8" type="primary">sigB</name>
    <name evidence="8" type="ORF">P5G62_022885</name>
</gene>
<dbReference type="PROSITE" id="PS00715">
    <property type="entry name" value="SIGMA70_1"/>
    <property type="match status" value="1"/>
</dbReference>
<dbReference type="InterPro" id="IPR013325">
    <property type="entry name" value="RNA_pol_sigma_r2"/>
</dbReference>
<dbReference type="InterPro" id="IPR014322">
    <property type="entry name" value="RNA_pol_sigma-B/F/G"/>
</dbReference>
<keyword evidence="4 5" id="KW-0804">Transcription</keyword>
<dbReference type="CDD" id="cd06171">
    <property type="entry name" value="Sigma70_r4"/>
    <property type="match status" value="1"/>
</dbReference>
<evidence type="ECO:0000256" key="3">
    <source>
        <dbReference type="ARBA" id="ARBA00023125"/>
    </source>
</evidence>
<dbReference type="PANTHER" id="PTHR30385:SF4">
    <property type="entry name" value="RNA POLYMERASE SIGMA-E FACTOR"/>
    <property type="match status" value="1"/>
</dbReference>
<keyword evidence="3 5" id="KW-0238">DNA-binding</keyword>
<dbReference type="RefSeq" id="WP_306074518.1">
    <property type="nucleotide sequence ID" value="NZ_JAROBZ020000002.1"/>
</dbReference>
<accession>A0ABV4YYM6</accession>
<keyword evidence="9" id="KW-1185">Reference proteome</keyword>
<dbReference type="SUPFAM" id="SSF88659">
    <property type="entry name" value="Sigma3 and sigma4 domains of RNA polymerase sigma factors"/>
    <property type="match status" value="2"/>
</dbReference>
<organism evidence="8 9">
    <name type="scientific">Neobacillus driksii</name>
    <dbReference type="NCBI Taxonomy" id="3035913"/>
    <lineage>
        <taxon>Bacteria</taxon>
        <taxon>Bacillati</taxon>
        <taxon>Bacillota</taxon>
        <taxon>Bacilli</taxon>
        <taxon>Bacillales</taxon>
        <taxon>Bacillaceae</taxon>
        <taxon>Neobacillus</taxon>
    </lineage>
</organism>
<dbReference type="InterPro" id="IPR007627">
    <property type="entry name" value="RNA_pol_sigma70_r2"/>
</dbReference>
<dbReference type="Pfam" id="PF04539">
    <property type="entry name" value="Sigma70_r3"/>
    <property type="match status" value="1"/>
</dbReference>
<dbReference type="NCBIfam" id="TIGR02941">
    <property type="entry name" value="Sigma_B"/>
    <property type="match status" value="1"/>
</dbReference>
<name>A0ABV4YYM6_9BACI</name>
<dbReference type="PROSITE" id="PS00716">
    <property type="entry name" value="SIGMA70_2"/>
    <property type="match status" value="1"/>
</dbReference>
<feature type="domain" description="RNA polymerase sigma-70" evidence="7">
    <location>
        <begin position="223"/>
        <end position="249"/>
    </location>
</feature>
<dbReference type="Gene3D" id="1.20.120.1810">
    <property type="match status" value="1"/>
</dbReference>
<dbReference type="SUPFAM" id="SSF88946">
    <property type="entry name" value="Sigma2 domain of RNA polymerase sigma factors"/>
    <property type="match status" value="1"/>
</dbReference>
<comment type="function">
    <text evidence="5">Sigma factors are initiation factors that promote the attachment of RNA polymerase to specific initiation sites and are then released.</text>
</comment>
<dbReference type="NCBIfam" id="TIGR02937">
    <property type="entry name" value="sigma70-ECF"/>
    <property type="match status" value="1"/>
</dbReference>
<dbReference type="InterPro" id="IPR007630">
    <property type="entry name" value="RNA_pol_sigma70_r4"/>
</dbReference>
<feature type="domain" description="RNA polymerase sigma-70" evidence="6">
    <location>
        <begin position="58"/>
        <end position="71"/>
    </location>
</feature>
<sequence>MTKPPQTVKRTKEDIYALIQDFQENESEIAQIQLVEQYTNLIGSIARKYSKGRNLHEDIVQVGMIGLLSSIRRFDPSTGNPFEAYLIPMVIGEIKRFLRDKTWDVHVPRRIKETWPKLNGAVDELTNRYQRSPKIFEIAEYLGISEEEVLETMELGKGYQTASVDQTIETGSDGSGVTALDVIGSEDKGFERVDQQLLVESALHVLDDREKQIIQWTFIDNKSQREVGEFLGISQMHVSRLQKKAIEKLRKVLASNPQQDDST</sequence>
<keyword evidence="1 5" id="KW-0805">Transcription regulation</keyword>
<protein>
    <recommendedName>
        <fullName evidence="5">RNA polymerase sigma factor</fullName>
    </recommendedName>
</protein>
<dbReference type="InterPro" id="IPR036388">
    <property type="entry name" value="WH-like_DNA-bd_sf"/>
</dbReference>
<dbReference type="PANTHER" id="PTHR30385">
    <property type="entry name" value="SIGMA FACTOR F FLAGELLAR"/>
    <property type="match status" value="1"/>
</dbReference>
<reference evidence="8 9" key="1">
    <citation type="submission" date="2024-05" db="EMBL/GenBank/DDBJ databases">
        <authorList>
            <person name="Venkateswaran K."/>
        </authorList>
    </citation>
    <scope>NUCLEOTIDE SEQUENCE [LARGE SCALE GENOMIC DNA]</scope>
    <source>
        <strain evidence="8 9">179-C4-2-HS</strain>
    </source>
</reference>
<evidence type="ECO:0000256" key="1">
    <source>
        <dbReference type="ARBA" id="ARBA00023015"/>
    </source>
</evidence>
<comment type="similarity">
    <text evidence="5">Belongs to the sigma-70 factor family.</text>
</comment>
<keyword evidence="2 5" id="KW-0731">Sigma factor</keyword>
<dbReference type="Pfam" id="PF04542">
    <property type="entry name" value="Sigma70_r2"/>
    <property type="match status" value="1"/>
</dbReference>
<evidence type="ECO:0000313" key="8">
    <source>
        <dbReference type="EMBL" id="MFB3169954.1"/>
    </source>
</evidence>
<dbReference type="Gene3D" id="1.10.10.10">
    <property type="entry name" value="Winged helix-like DNA-binding domain superfamily/Winged helix DNA-binding domain"/>
    <property type="match status" value="2"/>
</dbReference>
<evidence type="ECO:0000256" key="5">
    <source>
        <dbReference type="RuleBase" id="RU362124"/>
    </source>
</evidence>
<dbReference type="InterPro" id="IPR014288">
    <property type="entry name" value="RNA_pol_sigma-B"/>
</dbReference>
<dbReference type="InterPro" id="IPR000943">
    <property type="entry name" value="RNA_pol_sigma70"/>
</dbReference>
<dbReference type="PRINTS" id="PR00046">
    <property type="entry name" value="SIGMA70FCT"/>
</dbReference>
<comment type="caution">
    <text evidence="8">The sequence shown here is derived from an EMBL/GenBank/DDBJ whole genome shotgun (WGS) entry which is preliminary data.</text>
</comment>
<dbReference type="Pfam" id="PF04545">
    <property type="entry name" value="Sigma70_r4"/>
    <property type="match status" value="1"/>
</dbReference>
<dbReference type="InterPro" id="IPR007624">
    <property type="entry name" value="RNA_pol_sigma70_r3"/>
</dbReference>
<evidence type="ECO:0000256" key="2">
    <source>
        <dbReference type="ARBA" id="ARBA00023082"/>
    </source>
</evidence>
<dbReference type="InterPro" id="IPR014284">
    <property type="entry name" value="RNA_pol_sigma-70_dom"/>
</dbReference>
<dbReference type="NCBIfam" id="TIGR02980">
    <property type="entry name" value="SigBFG"/>
    <property type="match status" value="1"/>
</dbReference>
<evidence type="ECO:0000259" key="7">
    <source>
        <dbReference type="PROSITE" id="PS00716"/>
    </source>
</evidence>